<dbReference type="PANTHER" id="PTHR10668:SF103">
    <property type="entry name" value="PYRIDINE NUCLEOTIDE-DISULFIDE OXIDOREDUCTASE DOMAIN-CONTAINING PROTEIN 2"/>
    <property type="match status" value="1"/>
</dbReference>
<dbReference type="GO" id="GO:0016491">
    <property type="term" value="F:oxidoreductase activity"/>
    <property type="evidence" value="ECO:0007669"/>
    <property type="project" value="InterPro"/>
</dbReference>
<gene>
    <name evidence="7" type="ORF">NP493_1145g00024</name>
</gene>
<evidence type="ECO:0000256" key="2">
    <source>
        <dbReference type="ARBA" id="ARBA00006046"/>
    </source>
</evidence>
<dbReference type="Pfam" id="PF01593">
    <property type="entry name" value="Amino_oxidase"/>
    <property type="match status" value="1"/>
</dbReference>
<evidence type="ECO:0000256" key="3">
    <source>
        <dbReference type="ARBA" id="ARBA00037217"/>
    </source>
</evidence>
<feature type="domain" description="Amine oxidase" evidence="6">
    <location>
        <begin position="12"/>
        <end position="118"/>
    </location>
</feature>
<comment type="caution">
    <text evidence="7">The sequence shown here is derived from an EMBL/GenBank/DDBJ whole genome shotgun (WGS) entry which is preliminary data.</text>
</comment>
<evidence type="ECO:0000256" key="4">
    <source>
        <dbReference type="ARBA" id="ARBA00038825"/>
    </source>
</evidence>
<evidence type="ECO:0000256" key="5">
    <source>
        <dbReference type="ARBA" id="ARBA00040298"/>
    </source>
</evidence>
<dbReference type="InterPro" id="IPR036188">
    <property type="entry name" value="FAD/NAD-bd_sf"/>
</dbReference>
<dbReference type="SUPFAM" id="SSF51905">
    <property type="entry name" value="FAD/NAD(P)-binding domain"/>
    <property type="match status" value="1"/>
</dbReference>
<comment type="subcellular location">
    <subcellularLocation>
        <location evidence="1">Mitochondrion matrix</location>
    </subcellularLocation>
</comment>
<comment type="subunit">
    <text evidence="4">Interacts with COX5B; this interaction may contribute to localize PYROXD2 to the inner face of the inner mitochondrial membrane.</text>
</comment>
<dbReference type="PANTHER" id="PTHR10668">
    <property type="entry name" value="PHYTOENE DEHYDROGENASE"/>
    <property type="match status" value="1"/>
</dbReference>
<evidence type="ECO:0000256" key="1">
    <source>
        <dbReference type="ARBA" id="ARBA00004305"/>
    </source>
</evidence>
<dbReference type="EMBL" id="JAODUO010001143">
    <property type="protein sequence ID" value="KAK2170630.1"/>
    <property type="molecule type" value="Genomic_DNA"/>
</dbReference>
<reference evidence="7" key="1">
    <citation type="journal article" date="2023" name="Mol. Biol. Evol.">
        <title>Third-Generation Sequencing Reveals the Adaptive Role of the Epigenome in Three Deep-Sea Polychaetes.</title>
        <authorList>
            <person name="Perez M."/>
            <person name="Aroh O."/>
            <person name="Sun Y."/>
            <person name="Lan Y."/>
            <person name="Juniper S.K."/>
            <person name="Young C.R."/>
            <person name="Angers B."/>
            <person name="Qian P.Y."/>
        </authorList>
    </citation>
    <scope>NUCLEOTIDE SEQUENCE</scope>
    <source>
        <strain evidence="7">R07B-5</strain>
    </source>
</reference>
<evidence type="ECO:0000313" key="8">
    <source>
        <dbReference type="Proteomes" id="UP001209878"/>
    </source>
</evidence>
<dbReference type="InterPro" id="IPR002937">
    <property type="entry name" value="Amino_oxidase"/>
</dbReference>
<comment type="function">
    <text evidence="3">Probable oxidoreductase that may play a role as regulator of mitochondrial function.</text>
</comment>
<name>A0AAD9KGE3_RIDPI</name>
<keyword evidence="8" id="KW-1185">Reference proteome</keyword>
<protein>
    <recommendedName>
        <fullName evidence="5">Pyridine nucleotide-disulfide oxidoreductase domain-containing protein 2</fullName>
    </recommendedName>
</protein>
<evidence type="ECO:0000259" key="6">
    <source>
        <dbReference type="Pfam" id="PF01593"/>
    </source>
</evidence>
<dbReference type="AlphaFoldDB" id="A0AAD9KGE3"/>
<dbReference type="Proteomes" id="UP001209878">
    <property type="component" value="Unassembled WGS sequence"/>
</dbReference>
<dbReference type="GO" id="GO:0005759">
    <property type="term" value="C:mitochondrial matrix"/>
    <property type="evidence" value="ECO:0007669"/>
    <property type="project" value="UniProtKB-SubCell"/>
</dbReference>
<dbReference type="Gene3D" id="3.50.50.60">
    <property type="entry name" value="FAD/NAD(P)-binding domain"/>
    <property type="match status" value="1"/>
</dbReference>
<organism evidence="7 8">
    <name type="scientific">Ridgeia piscesae</name>
    <name type="common">Tubeworm</name>
    <dbReference type="NCBI Taxonomy" id="27915"/>
    <lineage>
        <taxon>Eukaryota</taxon>
        <taxon>Metazoa</taxon>
        <taxon>Spiralia</taxon>
        <taxon>Lophotrochozoa</taxon>
        <taxon>Annelida</taxon>
        <taxon>Polychaeta</taxon>
        <taxon>Sedentaria</taxon>
        <taxon>Canalipalpata</taxon>
        <taxon>Sabellida</taxon>
        <taxon>Siboglinidae</taxon>
        <taxon>Ridgeia</taxon>
    </lineage>
</organism>
<accession>A0AAD9KGE3</accession>
<evidence type="ECO:0000313" key="7">
    <source>
        <dbReference type="EMBL" id="KAK2170630.1"/>
    </source>
</evidence>
<proteinExistence type="inferred from homology"/>
<sequence>MGELEGQKGAWGYVKGGMGALSEAIAGAARSHGASIFTDKTVSEIAVDAGSGRAQAVVLKDGTEICSDIILSNVTAKITFLDLLEKSSASLPSDFLQSVAHIDYTSPVGKINGKFEQAPQLPGRPE</sequence>
<comment type="similarity">
    <text evidence="2">Belongs to the carotenoid/retinoid oxidoreductase family.</text>
</comment>